<dbReference type="InterPro" id="IPR004614">
    <property type="entry name" value="P_AcTrfase"/>
</dbReference>
<dbReference type="InterPro" id="IPR050500">
    <property type="entry name" value="Phos_Acetyltrans/Butyryltrans"/>
</dbReference>
<reference evidence="10" key="1">
    <citation type="submission" date="2020-10" db="EMBL/GenBank/DDBJ databases">
        <authorList>
            <person name="Gilroy R."/>
        </authorList>
    </citation>
    <scope>NUCLEOTIDE SEQUENCE</scope>
    <source>
        <strain evidence="10">ChiHile30-977</strain>
    </source>
</reference>
<dbReference type="NCBIfam" id="NF007233">
    <property type="entry name" value="PRK09653.1"/>
    <property type="match status" value="1"/>
</dbReference>
<evidence type="ECO:0000256" key="8">
    <source>
        <dbReference type="ARBA" id="ARBA00031108"/>
    </source>
</evidence>
<protein>
    <recommendedName>
        <fullName evidence="5">Phosphate acetyltransferase</fullName>
        <ecNumber evidence="4">2.3.1.8</ecNumber>
    </recommendedName>
    <alternativeName>
        <fullName evidence="8">Phosphotransacetylase</fullName>
    </alternativeName>
</protein>
<evidence type="ECO:0000256" key="6">
    <source>
        <dbReference type="ARBA" id="ARBA00022679"/>
    </source>
</evidence>
<dbReference type="NCBIfam" id="NF004167">
    <property type="entry name" value="PRK05632.1"/>
    <property type="match status" value="1"/>
</dbReference>
<evidence type="ECO:0000313" key="10">
    <source>
        <dbReference type="EMBL" id="HIQ63975.1"/>
    </source>
</evidence>
<gene>
    <name evidence="10" type="primary">pta</name>
    <name evidence="10" type="ORF">IAA66_10425</name>
</gene>
<evidence type="ECO:0000256" key="4">
    <source>
        <dbReference type="ARBA" id="ARBA00012707"/>
    </source>
</evidence>
<dbReference type="Gene3D" id="3.40.50.10750">
    <property type="entry name" value="Isocitrate/Isopropylmalate dehydrogenase-like"/>
    <property type="match status" value="1"/>
</dbReference>
<dbReference type="SUPFAM" id="SSF53659">
    <property type="entry name" value="Isocitrate/Isopropylmalate dehydrogenase-like"/>
    <property type="match status" value="1"/>
</dbReference>
<dbReference type="Pfam" id="PF01515">
    <property type="entry name" value="PTA_PTB"/>
    <property type="match status" value="1"/>
</dbReference>
<evidence type="ECO:0000256" key="1">
    <source>
        <dbReference type="ARBA" id="ARBA00000705"/>
    </source>
</evidence>
<evidence type="ECO:0000256" key="2">
    <source>
        <dbReference type="ARBA" id="ARBA00004989"/>
    </source>
</evidence>
<name>A0A9D0Z004_9FIRM</name>
<reference evidence="10" key="2">
    <citation type="journal article" date="2021" name="PeerJ">
        <title>Extensive microbial diversity within the chicken gut microbiome revealed by metagenomics and culture.</title>
        <authorList>
            <person name="Gilroy R."/>
            <person name="Ravi A."/>
            <person name="Getino M."/>
            <person name="Pursley I."/>
            <person name="Horton D.L."/>
            <person name="Alikhan N.F."/>
            <person name="Baker D."/>
            <person name="Gharbi K."/>
            <person name="Hall N."/>
            <person name="Watson M."/>
            <person name="Adriaenssens E.M."/>
            <person name="Foster-Nyarko E."/>
            <person name="Jarju S."/>
            <person name="Secka A."/>
            <person name="Antonio M."/>
            <person name="Oren A."/>
            <person name="Chaudhuri R.R."/>
            <person name="La Ragione R."/>
            <person name="Hildebrand F."/>
            <person name="Pallen M.J."/>
        </authorList>
    </citation>
    <scope>NUCLEOTIDE SEQUENCE</scope>
    <source>
        <strain evidence="10">ChiHile30-977</strain>
    </source>
</reference>
<comment type="caution">
    <text evidence="10">The sequence shown here is derived from an EMBL/GenBank/DDBJ whole genome shotgun (WGS) entry which is preliminary data.</text>
</comment>
<dbReference type="InterPro" id="IPR042112">
    <property type="entry name" value="P_AcTrfase_dom2"/>
</dbReference>
<dbReference type="PANTHER" id="PTHR43356:SF3">
    <property type="entry name" value="PHOSPHATE ACETYLTRANSFERASE"/>
    <property type="match status" value="1"/>
</dbReference>
<accession>A0A9D0Z004</accession>
<keyword evidence="7 10" id="KW-0012">Acyltransferase</keyword>
<dbReference type="GO" id="GO:0008959">
    <property type="term" value="F:phosphate acetyltransferase activity"/>
    <property type="evidence" value="ECO:0007669"/>
    <property type="project" value="UniProtKB-EC"/>
</dbReference>
<comment type="catalytic activity">
    <reaction evidence="1">
        <text>acetyl-CoA + phosphate = acetyl phosphate + CoA</text>
        <dbReference type="Rhea" id="RHEA:19521"/>
        <dbReference type="ChEBI" id="CHEBI:22191"/>
        <dbReference type="ChEBI" id="CHEBI:43474"/>
        <dbReference type="ChEBI" id="CHEBI:57287"/>
        <dbReference type="ChEBI" id="CHEBI:57288"/>
        <dbReference type="EC" id="2.3.1.8"/>
    </reaction>
</comment>
<proteinExistence type="inferred from homology"/>
<evidence type="ECO:0000256" key="7">
    <source>
        <dbReference type="ARBA" id="ARBA00023315"/>
    </source>
</evidence>
<dbReference type="PANTHER" id="PTHR43356">
    <property type="entry name" value="PHOSPHATE ACETYLTRANSFERASE"/>
    <property type="match status" value="1"/>
</dbReference>
<dbReference type="InterPro" id="IPR012147">
    <property type="entry name" value="P_Ac_Bu_trans"/>
</dbReference>
<dbReference type="InterPro" id="IPR002505">
    <property type="entry name" value="PTA_PTB"/>
</dbReference>
<evidence type="ECO:0000256" key="3">
    <source>
        <dbReference type="ARBA" id="ARBA00005656"/>
    </source>
</evidence>
<dbReference type="InterPro" id="IPR042113">
    <property type="entry name" value="P_AcTrfase_dom1"/>
</dbReference>
<keyword evidence="6 10" id="KW-0808">Transferase</keyword>
<dbReference type="NCBIfam" id="TIGR00651">
    <property type="entry name" value="pta"/>
    <property type="match status" value="1"/>
</dbReference>
<dbReference type="EC" id="2.3.1.8" evidence="4"/>
<evidence type="ECO:0000259" key="9">
    <source>
        <dbReference type="Pfam" id="PF01515"/>
    </source>
</evidence>
<organism evidence="10 11">
    <name type="scientific">Candidatus Avichristensenella intestinipullorum</name>
    <dbReference type="NCBI Taxonomy" id="2840693"/>
    <lineage>
        <taxon>Bacteria</taxon>
        <taxon>Bacillati</taxon>
        <taxon>Bacillota</taxon>
        <taxon>Clostridia</taxon>
        <taxon>Candidatus Avichristensenella</taxon>
    </lineage>
</organism>
<dbReference type="EMBL" id="DVFI01000144">
    <property type="protein sequence ID" value="HIQ63975.1"/>
    <property type="molecule type" value="Genomic_DNA"/>
</dbReference>
<evidence type="ECO:0000313" key="11">
    <source>
        <dbReference type="Proteomes" id="UP000886819"/>
    </source>
</evidence>
<dbReference type="AlphaFoldDB" id="A0A9D0Z004"/>
<dbReference type="PIRSF" id="PIRSF000428">
    <property type="entry name" value="P_Ac_trans"/>
    <property type="match status" value="1"/>
</dbReference>
<feature type="domain" description="Phosphate acetyl/butaryl transferase" evidence="9">
    <location>
        <begin position="4"/>
        <end position="327"/>
    </location>
</feature>
<comment type="similarity">
    <text evidence="3">Belongs to the phosphate acetyltransferase and butyryltransferase family.</text>
</comment>
<dbReference type="Gene3D" id="3.40.50.10950">
    <property type="match status" value="1"/>
</dbReference>
<sequence length="331" mass="34639">MSAMEQIRAKAKAANRHIVLAEGTEERTVQAAARIVERGIARVTLVGPAEEVRAKAAQFGVSLEGVAIVDPATDPRTEGYALALYELRKAKGMTPEEARKLVTENTLYFGTMMLKMGDADGMVAGAINSTGNVLRPALQIIKTAPGISVVSSCFIMESPRTEYGQDGLFIFGDCAVIPNPTADELAAIAVASAQTGKALLDMDPKVAMLSFSTKGSAKHDLVTKVQQATEKVRALAPELSVDGELQADAALVESVGRLKSPGSTVAGHANVLIFPDLQAGNIGYKLVQRLGGAMAIGPIIQGLAKPVNDLSRGCSIEDIVDVTAVTAARSI</sequence>
<evidence type="ECO:0000256" key="5">
    <source>
        <dbReference type="ARBA" id="ARBA00021528"/>
    </source>
</evidence>
<dbReference type="Proteomes" id="UP000886819">
    <property type="component" value="Unassembled WGS sequence"/>
</dbReference>
<comment type="pathway">
    <text evidence="2">Metabolic intermediate biosynthesis; acetyl-CoA biosynthesis; acetyl-CoA from acetate: step 2/2.</text>
</comment>